<evidence type="ECO:0000313" key="1">
    <source>
        <dbReference type="EMBL" id="MEN3929471.1"/>
    </source>
</evidence>
<reference evidence="1 2" key="1">
    <citation type="submission" date="2024-04" db="EMBL/GenBank/DDBJ databases">
        <title>A novel species isolated from cricket.</title>
        <authorList>
            <person name="Wang H.-C."/>
        </authorList>
    </citation>
    <scope>NUCLEOTIDE SEQUENCE [LARGE SCALE GENOMIC DNA]</scope>
    <source>
        <strain evidence="1 2">WL0021</strain>
    </source>
</reference>
<accession>A0ABV0BGP1</accession>
<evidence type="ECO:0000313" key="2">
    <source>
        <dbReference type="Proteomes" id="UP001418637"/>
    </source>
</evidence>
<dbReference type="Proteomes" id="UP001418637">
    <property type="component" value="Unassembled WGS sequence"/>
</dbReference>
<proteinExistence type="predicted"/>
<dbReference type="RefSeq" id="WP_346335471.1">
    <property type="nucleotide sequence ID" value="NZ_JBBYXI010000001.1"/>
</dbReference>
<comment type="caution">
    <text evidence="1">The sequence shown here is derived from an EMBL/GenBank/DDBJ whole genome shotgun (WGS) entry which is preliminary data.</text>
</comment>
<organism evidence="1 2">
    <name type="scientific">Hohaiivirga grylli</name>
    <dbReference type="NCBI Taxonomy" id="3133970"/>
    <lineage>
        <taxon>Bacteria</taxon>
        <taxon>Pseudomonadati</taxon>
        <taxon>Pseudomonadota</taxon>
        <taxon>Alphaproteobacteria</taxon>
        <taxon>Hyphomicrobiales</taxon>
        <taxon>Methylobacteriaceae</taxon>
        <taxon>Hohaiivirga</taxon>
    </lineage>
</organism>
<sequence length="63" mass="7547">MKKFLETLACIMNDTWYRDCYKHKEPRKHDNTEFMSMLAGLMGDKRLMPDKQPLPHKRIAAHQ</sequence>
<protein>
    <recommendedName>
        <fullName evidence="3">Transposase</fullName>
    </recommendedName>
</protein>
<evidence type="ECO:0008006" key="3">
    <source>
        <dbReference type="Google" id="ProtNLM"/>
    </source>
</evidence>
<gene>
    <name evidence="1" type="ORF">WJT86_00175</name>
</gene>
<keyword evidence="2" id="KW-1185">Reference proteome</keyword>
<name>A0ABV0BGP1_9HYPH</name>
<dbReference type="EMBL" id="JBBYXI010000001">
    <property type="protein sequence ID" value="MEN3929471.1"/>
    <property type="molecule type" value="Genomic_DNA"/>
</dbReference>